<dbReference type="PANTHER" id="PTHR34494:SF1">
    <property type="entry name" value="PROTEIN CBG25024"/>
    <property type="match status" value="1"/>
</dbReference>
<dbReference type="PANTHER" id="PTHR34494">
    <property type="entry name" value="PROTEIN CBG25024"/>
    <property type="match status" value="1"/>
</dbReference>
<sequence length="854" mass="83988">TVTTTDGGVGTSASSGSSAQPAAGSSAAAAPPTSSGGTAAASSTCYKVVDNHRSATSSHGSAATSSSAAPAAPSGSTSAAAAAPSGTTSAATAPSSSSTTAATGSSAAGSHGSAVSSSSAAPAASSSTTSATAAAPTTSSTAASGGTAAAPPSSAAAASSTHGFAATSATGTAPSAAGTTALPSSTTSAATTAPSGTTSTAAAPTSSTSAAASGTTGVPSGTTSATAAAPSSATSSVAAAPTSSTSAAAASGTTAVPSGTTSATTAAPSSTTSSVAAAPTSSTSTAASGTTAVPSGTTSATAAAPSSTTSSVAAAPTSSTSAAASGTSSTAASGTTVAPSGTTAGAPSAPIGTSHGVGASSATSSTHATTSASTSATSIAPAASGGSVASQNVSAPSSAPTAAAGSTPAAGTTAAAPAASNVPASTGSTHSLIHHRPGSLIVADLKHLAADVRHALQQLDGLHVQHKIASDIVQSQLDPSGQIGIHIPDILQPLLPALKWTTVSTNVQQLELIYSQLKVVYNLVSEFDATPDKYPKQIDAAAPSHSLAFKMILHEILRFIGPSQSKRSKILEKTEKLRDRVYALVHSKDDDLEDFSSLFETREHTLHCVHWNMAGISAPLLEHLGLVWYLVLDSPDVLLLSQVEASDYLITGLTRILGYNKFPSSCIINDPLPGSALLFRPRDNFVCTGAGSEGDIVAMESSGFEIVWADFMNLQTSKIFRLASLQYADAPALTVQDTMAAISISICLQEEGFQLCSSISASESAEKKTSSLRRFSSTLSLSMRRRKAFEAVENGILALATDQPHVRCHYPQHRAGRKRSPADPLNLPIPFSVGELVNPSRLPCSSKQCFYGCA</sequence>
<name>A0AAV5UWL7_9BILA</name>
<accession>A0AAV5UWL7</accession>
<feature type="compositionally biased region" description="Low complexity" evidence="1">
    <location>
        <begin position="1"/>
        <end position="44"/>
    </location>
</feature>
<dbReference type="AlphaFoldDB" id="A0AAV5UWL7"/>
<dbReference type="Proteomes" id="UP001432322">
    <property type="component" value="Unassembled WGS sequence"/>
</dbReference>
<gene>
    <name evidence="2" type="ORF">PFISCL1PPCAC_2942</name>
</gene>
<protein>
    <submittedName>
        <fullName evidence="2">Uncharacterized protein</fullName>
    </submittedName>
</protein>
<evidence type="ECO:0000256" key="1">
    <source>
        <dbReference type="SAM" id="MobiDB-lite"/>
    </source>
</evidence>
<organism evidence="2 3">
    <name type="scientific">Pristionchus fissidentatus</name>
    <dbReference type="NCBI Taxonomy" id="1538716"/>
    <lineage>
        <taxon>Eukaryota</taxon>
        <taxon>Metazoa</taxon>
        <taxon>Ecdysozoa</taxon>
        <taxon>Nematoda</taxon>
        <taxon>Chromadorea</taxon>
        <taxon>Rhabditida</taxon>
        <taxon>Rhabditina</taxon>
        <taxon>Diplogasteromorpha</taxon>
        <taxon>Diplogasteroidea</taxon>
        <taxon>Neodiplogasteridae</taxon>
        <taxon>Pristionchus</taxon>
    </lineage>
</organism>
<keyword evidence="3" id="KW-1185">Reference proteome</keyword>
<dbReference type="EMBL" id="BTSY01000001">
    <property type="protein sequence ID" value="GMT11645.1"/>
    <property type="molecule type" value="Genomic_DNA"/>
</dbReference>
<reference evidence="2" key="1">
    <citation type="submission" date="2023-10" db="EMBL/GenBank/DDBJ databases">
        <title>Genome assembly of Pristionchus species.</title>
        <authorList>
            <person name="Yoshida K."/>
            <person name="Sommer R.J."/>
        </authorList>
    </citation>
    <scope>NUCLEOTIDE SEQUENCE</scope>
    <source>
        <strain evidence="2">RS5133</strain>
    </source>
</reference>
<proteinExistence type="predicted"/>
<feature type="region of interest" description="Disordered" evidence="1">
    <location>
        <begin position="1"/>
        <end position="431"/>
    </location>
</feature>
<feature type="compositionally biased region" description="Low complexity" evidence="1">
    <location>
        <begin position="54"/>
        <end position="426"/>
    </location>
</feature>
<feature type="non-terminal residue" evidence="2">
    <location>
        <position position="1"/>
    </location>
</feature>
<evidence type="ECO:0000313" key="2">
    <source>
        <dbReference type="EMBL" id="GMT11645.1"/>
    </source>
</evidence>
<evidence type="ECO:0000313" key="3">
    <source>
        <dbReference type="Proteomes" id="UP001432322"/>
    </source>
</evidence>
<feature type="non-terminal residue" evidence="2">
    <location>
        <position position="854"/>
    </location>
</feature>
<comment type="caution">
    <text evidence="2">The sequence shown here is derived from an EMBL/GenBank/DDBJ whole genome shotgun (WGS) entry which is preliminary data.</text>
</comment>